<gene>
    <name evidence="2" type="ORF">ENW96_04835</name>
</gene>
<keyword evidence="1" id="KW-1133">Transmembrane helix</keyword>
<name>A0A7C3UY90_9BACT</name>
<evidence type="ECO:0000256" key="1">
    <source>
        <dbReference type="SAM" id="Phobius"/>
    </source>
</evidence>
<dbReference type="AlphaFoldDB" id="A0A7C3UY90"/>
<dbReference type="EMBL" id="DTMF01000128">
    <property type="protein sequence ID" value="HGF33703.1"/>
    <property type="molecule type" value="Genomic_DNA"/>
</dbReference>
<feature type="transmembrane region" description="Helical" evidence="1">
    <location>
        <begin position="6"/>
        <end position="26"/>
    </location>
</feature>
<keyword evidence="1" id="KW-0812">Transmembrane</keyword>
<protein>
    <submittedName>
        <fullName evidence="2">Uncharacterized protein</fullName>
    </submittedName>
</protein>
<sequence length="95" mass="10461">MTAWLLSKLGGLAAAVLGFLALLLGYRWQKFKRRLAETRADGLEAELEHRRKTEAVDAETDKAKEKLDAAAQDGGLLAYFRDGQLLRRDTKGGAS</sequence>
<reference evidence="2" key="1">
    <citation type="journal article" date="2020" name="mSystems">
        <title>Genome- and Community-Level Interaction Insights into Carbon Utilization and Element Cycling Functions of Hydrothermarchaeota in Hydrothermal Sediment.</title>
        <authorList>
            <person name="Zhou Z."/>
            <person name="Liu Y."/>
            <person name="Xu W."/>
            <person name="Pan J."/>
            <person name="Luo Z.H."/>
            <person name="Li M."/>
        </authorList>
    </citation>
    <scope>NUCLEOTIDE SEQUENCE [LARGE SCALE GENOMIC DNA]</scope>
    <source>
        <strain evidence="2">SpSt-897</strain>
    </source>
</reference>
<evidence type="ECO:0000313" key="2">
    <source>
        <dbReference type="EMBL" id="HGF33703.1"/>
    </source>
</evidence>
<comment type="caution">
    <text evidence="2">The sequence shown here is derived from an EMBL/GenBank/DDBJ whole genome shotgun (WGS) entry which is preliminary data.</text>
</comment>
<proteinExistence type="predicted"/>
<keyword evidence="1" id="KW-0472">Membrane</keyword>
<accession>A0A7C3UY90</accession>
<organism evidence="2">
    <name type="scientific">Desulfobacca acetoxidans</name>
    <dbReference type="NCBI Taxonomy" id="60893"/>
    <lineage>
        <taxon>Bacteria</taxon>
        <taxon>Pseudomonadati</taxon>
        <taxon>Thermodesulfobacteriota</taxon>
        <taxon>Desulfobaccia</taxon>
        <taxon>Desulfobaccales</taxon>
        <taxon>Desulfobaccaceae</taxon>
        <taxon>Desulfobacca</taxon>
    </lineage>
</organism>